<sequence>MQHCGNESESDDESLHSLKSTSSAQQSTESIECNNMIVEAEADHNDYVSDNSLEAENQDADGDEQEEHYSTSDSKSVDSSVGTETDDDDNSDMDSDDNSDVDSDMDSDDAAPDFGSSYFHLFPSKTHALLFSLLFEKGCRISIMQMKLLWGIFKLLQVKCPLLNAILLLHKKLCKVQPVERQSASGIQIFVRPIPELIKSVFATLSIAKEIQHGPQLSPRPQEIYKSLAFSVRAPYLWMDNNSTRFYSRDTVIMPNREQGIIKCFPKLGVVVFGQVSEHFHSVLLQNFTTTVELHPGEVMILVQRGDFSIQANGLKVTNFPVMCSSDETSGNTTKRYNHFENFFVMFLSLPHKFYGPWYINFAATTNTGSWLDIAEVVLHDLRHGNITLFIVFDIVELKKYQGVLSLMESKYSIQILEKTLLLFHSCVQCWWITLVLPKYAIKLEQKALRKATGVAVPSEHTNIYLNLPGFSPHAQTPVEILHMLLLGVIKYLAMEAKEKLASKKSLKPKAAILFGTTSIYQHGHLSAKQVTCYIGSMNGKDFRGLAQIGALFFPWFQPHLNWLWMAGAILTKLAYDSKYADLELRYRHLQKATIAVQHLFHVSLPSAKDKLKVHLLSHLPDNFWIWGPLSLYMVEVPEQMNGDMLHGNLGFKKEQSHIYAGLQEEDQDCVCLEQIQ</sequence>
<dbReference type="PANTHER" id="PTHR31912:SF34">
    <property type="entry name" value="NOTOCHORD-RELATED PROTEIN"/>
    <property type="match status" value="1"/>
</dbReference>
<proteinExistence type="predicted"/>
<evidence type="ECO:0000313" key="2">
    <source>
        <dbReference type="EMBL" id="TPX64168.1"/>
    </source>
</evidence>
<gene>
    <name evidence="2" type="ORF">CcCBS67573_g08481</name>
</gene>
<keyword evidence="3" id="KW-1185">Reference proteome</keyword>
<dbReference type="STRING" id="246404.A0A507ELS6"/>
<dbReference type="EMBL" id="QEAP01000561">
    <property type="protein sequence ID" value="TPX64168.1"/>
    <property type="molecule type" value="Genomic_DNA"/>
</dbReference>
<reference evidence="2 3" key="1">
    <citation type="journal article" date="2019" name="Sci. Rep.">
        <title>Comparative genomics of chytrid fungi reveal insights into the obligate biotrophic and pathogenic lifestyle of Synchytrium endobioticum.</title>
        <authorList>
            <person name="van de Vossenberg B.T.L.H."/>
            <person name="Warris S."/>
            <person name="Nguyen H.D.T."/>
            <person name="van Gent-Pelzer M.P.E."/>
            <person name="Joly D.L."/>
            <person name="van de Geest H.C."/>
            <person name="Bonants P.J.M."/>
            <person name="Smith D.S."/>
            <person name="Levesque C.A."/>
            <person name="van der Lee T.A.J."/>
        </authorList>
    </citation>
    <scope>NUCLEOTIDE SEQUENCE [LARGE SCALE GENOMIC DNA]</scope>
    <source>
        <strain evidence="2 3">CBS 675.73</strain>
    </source>
</reference>
<dbReference type="PANTHER" id="PTHR31912">
    <property type="entry name" value="IP13529P"/>
    <property type="match status" value="1"/>
</dbReference>
<accession>A0A507ELS6</accession>
<name>A0A507ELS6_9FUNG</name>
<feature type="compositionally biased region" description="Polar residues" evidence="1">
    <location>
        <begin position="17"/>
        <end position="33"/>
    </location>
</feature>
<feature type="compositionally biased region" description="Low complexity" evidence="1">
    <location>
        <begin position="71"/>
        <end position="81"/>
    </location>
</feature>
<protein>
    <submittedName>
        <fullName evidence="2">Uncharacterized protein</fullName>
    </submittedName>
</protein>
<organism evidence="2 3">
    <name type="scientific">Chytriomyces confervae</name>
    <dbReference type="NCBI Taxonomy" id="246404"/>
    <lineage>
        <taxon>Eukaryota</taxon>
        <taxon>Fungi</taxon>
        <taxon>Fungi incertae sedis</taxon>
        <taxon>Chytridiomycota</taxon>
        <taxon>Chytridiomycota incertae sedis</taxon>
        <taxon>Chytridiomycetes</taxon>
        <taxon>Chytridiales</taxon>
        <taxon>Chytriomycetaceae</taxon>
        <taxon>Chytriomyces</taxon>
    </lineage>
</organism>
<comment type="caution">
    <text evidence="2">The sequence shown here is derived from an EMBL/GenBank/DDBJ whole genome shotgun (WGS) entry which is preliminary data.</text>
</comment>
<evidence type="ECO:0000313" key="3">
    <source>
        <dbReference type="Proteomes" id="UP000320333"/>
    </source>
</evidence>
<dbReference type="Proteomes" id="UP000320333">
    <property type="component" value="Unassembled WGS sequence"/>
</dbReference>
<dbReference type="OrthoDB" id="2128578at2759"/>
<dbReference type="AlphaFoldDB" id="A0A507ELS6"/>
<evidence type="ECO:0000256" key="1">
    <source>
        <dbReference type="SAM" id="MobiDB-lite"/>
    </source>
</evidence>
<feature type="compositionally biased region" description="Acidic residues" evidence="1">
    <location>
        <begin position="84"/>
        <end position="107"/>
    </location>
</feature>
<feature type="region of interest" description="Disordered" evidence="1">
    <location>
        <begin position="1"/>
        <end position="107"/>
    </location>
</feature>
<feature type="compositionally biased region" description="Acidic residues" evidence="1">
    <location>
        <begin position="56"/>
        <end position="66"/>
    </location>
</feature>